<dbReference type="Pfam" id="PF03481">
    <property type="entry name" value="Sua5_C"/>
    <property type="match status" value="1"/>
</dbReference>
<sequence>MERKDTVVSKVETESDQGQLHNHTGIKRAAQLLNRGEVVAFPTETVYGLGGNALSDEAISQIFEAKGRPSDNPLIVHIARQDQVLEYVKEIPKNAQHLMDVFWPGPLTIVFKHSGKLSPKVTAGLSTVAIRIPDHPIALALIMESDLPLAAPSANTSGRPSPTEASHVFEDLNGRIPMILDGGKTGVGVESTVIDCTDPNGKVTILRPGGITKEALEEVVGEVFVDPALVNRDEIPISPGMKYTHYAPAAPLIMINGGIPFFKKKVEEASRSGKRVGILVTEEAKGLISPVAQEVVCGTREDLTTVANQLYHSLRKFDEGNVDIIFSEIFPETDLGAAIMNRLRKAAGGEILSEITAGK</sequence>
<evidence type="ECO:0000256" key="3">
    <source>
        <dbReference type="ARBA" id="ARBA00022741"/>
    </source>
</evidence>
<dbReference type="EMBL" id="JAHQCS010000021">
    <property type="protein sequence ID" value="MBU9710356.1"/>
    <property type="molecule type" value="Genomic_DNA"/>
</dbReference>
<dbReference type="PROSITE" id="PS51163">
    <property type="entry name" value="YRDC"/>
    <property type="match status" value="1"/>
</dbReference>
<evidence type="ECO:0000256" key="1">
    <source>
        <dbReference type="ARBA" id="ARBA00022694"/>
    </source>
</evidence>
<organism evidence="8 9">
    <name type="scientific">Evansella tamaricis</name>
    <dbReference type="NCBI Taxonomy" id="2069301"/>
    <lineage>
        <taxon>Bacteria</taxon>
        <taxon>Bacillati</taxon>
        <taxon>Bacillota</taxon>
        <taxon>Bacilli</taxon>
        <taxon>Bacillales</taxon>
        <taxon>Bacillaceae</taxon>
        <taxon>Evansella</taxon>
    </lineage>
</organism>
<reference evidence="8 9" key="1">
    <citation type="submission" date="2021-06" db="EMBL/GenBank/DDBJ databases">
        <title>Bacillus sp. RD4P76, an endophyte from a halophyte.</title>
        <authorList>
            <person name="Sun J.-Q."/>
        </authorList>
    </citation>
    <scope>NUCLEOTIDE SEQUENCE [LARGE SCALE GENOMIC DNA]</scope>
    <source>
        <strain evidence="8 9">CGMCC 1.15917</strain>
    </source>
</reference>
<keyword evidence="1 5" id="KW-0819">tRNA processing</keyword>
<accession>A0ABS6J9J8</accession>
<evidence type="ECO:0000256" key="2">
    <source>
        <dbReference type="ARBA" id="ARBA00022695"/>
    </source>
</evidence>
<dbReference type="PANTHER" id="PTHR17490">
    <property type="entry name" value="SUA5"/>
    <property type="match status" value="1"/>
</dbReference>
<keyword evidence="4 5" id="KW-0067">ATP-binding</keyword>
<evidence type="ECO:0000313" key="9">
    <source>
        <dbReference type="Proteomes" id="UP000784880"/>
    </source>
</evidence>
<proteinExistence type="inferred from homology"/>
<evidence type="ECO:0000313" key="8">
    <source>
        <dbReference type="EMBL" id="MBU9710356.1"/>
    </source>
</evidence>
<keyword evidence="3 5" id="KW-0547">Nucleotide-binding</keyword>
<feature type="compositionally biased region" description="Basic and acidic residues" evidence="6">
    <location>
        <begin position="1"/>
        <end position="13"/>
    </location>
</feature>
<dbReference type="Proteomes" id="UP000784880">
    <property type="component" value="Unassembled WGS sequence"/>
</dbReference>
<evidence type="ECO:0000256" key="5">
    <source>
        <dbReference type="PIRNR" id="PIRNR004930"/>
    </source>
</evidence>
<dbReference type="InterPro" id="IPR010923">
    <property type="entry name" value="T(6)A37_SUA5"/>
</dbReference>
<evidence type="ECO:0000259" key="7">
    <source>
        <dbReference type="PROSITE" id="PS51163"/>
    </source>
</evidence>
<comment type="caution">
    <text evidence="8">The sequence shown here is derived from an EMBL/GenBank/DDBJ whole genome shotgun (WGS) entry which is preliminary data.</text>
</comment>
<keyword evidence="5" id="KW-0808">Transferase</keyword>
<dbReference type="EC" id="2.7.7.87" evidence="5"/>
<feature type="domain" description="YrdC-like" evidence="7">
    <location>
        <begin position="23"/>
        <end position="211"/>
    </location>
</feature>
<dbReference type="InterPro" id="IPR050156">
    <property type="entry name" value="TC-AMP_synthase_SUA5"/>
</dbReference>
<keyword evidence="2 5" id="KW-0548">Nucleotidyltransferase</keyword>
<protein>
    <recommendedName>
        <fullName evidence="5">Threonylcarbamoyl-AMP synthase</fullName>
        <shortName evidence="5">TC-AMP synthase</shortName>
        <ecNumber evidence="5">2.7.7.87</ecNumber>
    </recommendedName>
    <alternativeName>
        <fullName evidence="5">L-threonylcarbamoyladenylate synthase</fullName>
    </alternativeName>
</protein>
<dbReference type="Pfam" id="PF01300">
    <property type="entry name" value="Sua5_yciO_yrdC"/>
    <property type="match status" value="1"/>
</dbReference>
<dbReference type="PANTHER" id="PTHR17490:SF16">
    <property type="entry name" value="THREONYLCARBAMOYL-AMP SYNTHASE"/>
    <property type="match status" value="1"/>
</dbReference>
<comment type="subcellular location">
    <subcellularLocation>
        <location evidence="5">Cytoplasm</location>
    </subcellularLocation>
</comment>
<comment type="function">
    <text evidence="5">Required for the formation of a threonylcarbamoyl group on adenosine at position 37 (t(6)A37) in tRNAs that read codons beginning with adenine.</text>
</comment>
<evidence type="ECO:0000256" key="4">
    <source>
        <dbReference type="ARBA" id="ARBA00022840"/>
    </source>
</evidence>
<dbReference type="NCBIfam" id="TIGR00057">
    <property type="entry name" value="L-threonylcarbamoyladenylate synthase"/>
    <property type="match status" value="1"/>
</dbReference>
<dbReference type="InterPro" id="IPR006070">
    <property type="entry name" value="Sua5-like_dom"/>
</dbReference>
<comment type="catalytic activity">
    <reaction evidence="5">
        <text>L-threonine + hydrogencarbonate + ATP = L-threonylcarbamoyladenylate + diphosphate + H2O</text>
        <dbReference type="Rhea" id="RHEA:36407"/>
        <dbReference type="ChEBI" id="CHEBI:15377"/>
        <dbReference type="ChEBI" id="CHEBI:17544"/>
        <dbReference type="ChEBI" id="CHEBI:30616"/>
        <dbReference type="ChEBI" id="CHEBI:33019"/>
        <dbReference type="ChEBI" id="CHEBI:57926"/>
        <dbReference type="ChEBI" id="CHEBI:73682"/>
        <dbReference type="EC" id="2.7.7.87"/>
    </reaction>
</comment>
<dbReference type="PIRSF" id="PIRSF004930">
    <property type="entry name" value="Tln_factor_SUA5"/>
    <property type="match status" value="1"/>
</dbReference>
<keyword evidence="9" id="KW-1185">Reference proteome</keyword>
<evidence type="ECO:0000256" key="6">
    <source>
        <dbReference type="SAM" id="MobiDB-lite"/>
    </source>
</evidence>
<dbReference type="RefSeq" id="WP_217064249.1">
    <property type="nucleotide sequence ID" value="NZ_JAHQCS010000021.1"/>
</dbReference>
<comment type="similarity">
    <text evidence="5">Belongs to the SUA5 family.</text>
</comment>
<dbReference type="InterPro" id="IPR005145">
    <property type="entry name" value="Sua5_C"/>
</dbReference>
<keyword evidence="5" id="KW-0963">Cytoplasm</keyword>
<name>A0ABS6J9J8_9BACI</name>
<feature type="region of interest" description="Disordered" evidence="6">
    <location>
        <begin position="1"/>
        <end position="20"/>
    </location>
</feature>
<gene>
    <name evidence="8" type="ORF">KS419_01075</name>
</gene>